<organism evidence="1 2">
    <name type="scientific">Pseudonocardia oceani</name>
    <dbReference type="NCBI Taxonomy" id="2792013"/>
    <lineage>
        <taxon>Bacteria</taxon>
        <taxon>Bacillati</taxon>
        <taxon>Actinomycetota</taxon>
        <taxon>Actinomycetes</taxon>
        <taxon>Pseudonocardiales</taxon>
        <taxon>Pseudonocardiaceae</taxon>
        <taxon>Pseudonocardia</taxon>
    </lineage>
</organism>
<dbReference type="CDD" id="cd02440">
    <property type="entry name" value="AdoMet_MTases"/>
    <property type="match status" value="1"/>
</dbReference>
<evidence type="ECO:0000313" key="2">
    <source>
        <dbReference type="Proteomes" id="UP000694300"/>
    </source>
</evidence>
<protein>
    <recommendedName>
        <fullName evidence="3">Methyltransferase family protein</fullName>
    </recommendedName>
</protein>
<reference evidence="1 2" key="1">
    <citation type="submission" date="2020-11" db="EMBL/GenBank/DDBJ databases">
        <title>Pseudonocardia abyssalis sp. nov. and Pseudonocardia oceani sp. nov., description and phylogenomic analysis of two novel actinomycetes isolated from the deep Southern Ocean.</title>
        <authorList>
            <person name="Parra J."/>
        </authorList>
    </citation>
    <scope>NUCLEOTIDE SEQUENCE [LARGE SCALE GENOMIC DNA]</scope>
    <source>
        <strain evidence="2">KRD185</strain>
    </source>
</reference>
<sequence>MSPQLERCFRDGDGLANVALVVADAVDLAPERADDVVITAVDAIHEQQRPEDVLRATRDALAPGGVFVMVDTNFAAGVGRQPRPPVRADGDRAPRPQNVIYVGRT</sequence>
<dbReference type="RefSeq" id="WP_218591999.1">
    <property type="nucleotide sequence ID" value="NZ_JADQDE010000131.1"/>
</dbReference>
<evidence type="ECO:0000313" key="1">
    <source>
        <dbReference type="EMBL" id="MBW0131980.1"/>
    </source>
</evidence>
<comment type="caution">
    <text evidence="1">The sequence shown here is derived from an EMBL/GenBank/DDBJ whole genome shotgun (WGS) entry which is preliminary data.</text>
</comment>
<gene>
    <name evidence="1" type="ORF">I4I82_30515</name>
</gene>
<name>A0ABS6UIC6_9PSEU</name>
<evidence type="ECO:0008006" key="3">
    <source>
        <dbReference type="Google" id="ProtNLM"/>
    </source>
</evidence>
<dbReference type="EMBL" id="JADQDF010000001">
    <property type="protein sequence ID" value="MBW0131980.1"/>
    <property type="molecule type" value="Genomic_DNA"/>
</dbReference>
<keyword evidence="2" id="KW-1185">Reference proteome</keyword>
<dbReference type="Proteomes" id="UP000694300">
    <property type="component" value="Unassembled WGS sequence"/>
</dbReference>
<accession>A0ABS6UIC6</accession>
<proteinExistence type="predicted"/>